<evidence type="ECO:0000256" key="1">
    <source>
        <dbReference type="SAM" id="MobiDB-lite"/>
    </source>
</evidence>
<comment type="caution">
    <text evidence="3">The sequence shown here is derived from an EMBL/GenBank/DDBJ whole genome shotgun (WGS) entry which is preliminary data.</text>
</comment>
<dbReference type="RefSeq" id="WP_323280264.1">
    <property type="nucleotide sequence ID" value="NZ_JAYGGQ010000014.1"/>
</dbReference>
<evidence type="ECO:0000313" key="4">
    <source>
        <dbReference type="Proteomes" id="UP001304769"/>
    </source>
</evidence>
<evidence type="ECO:0000313" key="3">
    <source>
        <dbReference type="EMBL" id="MEA5456372.1"/>
    </source>
</evidence>
<keyword evidence="2" id="KW-0472">Membrane</keyword>
<keyword evidence="2" id="KW-0812">Transmembrane</keyword>
<keyword evidence="2" id="KW-1133">Transmembrane helix</keyword>
<accession>A0ABU5TA19</accession>
<organism evidence="3 4">
    <name type="scientific">Sinomonas terricola</name>
    <dbReference type="NCBI Taxonomy" id="3110330"/>
    <lineage>
        <taxon>Bacteria</taxon>
        <taxon>Bacillati</taxon>
        <taxon>Actinomycetota</taxon>
        <taxon>Actinomycetes</taxon>
        <taxon>Micrococcales</taxon>
        <taxon>Micrococcaceae</taxon>
        <taxon>Sinomonas</taxon>
    </lineage>
</organism>
<feature type="transmembrane region" description="Helical" evidence="2">
    <location>
        <begin position="65"/>
        <end position="88"/>
    </location>
</feature>
<evidence type="ECO:0000256" key="2">
    <source>
        <dbReference type="SAM" id="Phobius"/>
    </source>
</evidence>
<gene>
    <name evidence="3" type="ORF">SPF06_16685</name>
</gene>
<name>A0ABU5TA19_9MICC</name>
<proteinExistence type="predicted"/>
<protein>
    <submittedName>
        <fullName evidence="3">Uncharacterized protein</fullName>
    </submittedName>
</protein>
<feature type="region of interest" description="Disordered" evidence="1">
    <location>
        <begin position="135"/>
        <end position="183"/>
    </location>
</feature>
<sequence>MAPSRFLPLRRSARATLWCTLAAAILLALTAWTLEEWLGALALAALAAFVLSALYAILGMGRYWFAAAAALGTALTIGCSLAFLRVLGVAWDDAPNTVTSVSSRDADPYFAGAVVALVATLGILFAGAVWPRRRQAARRPGPAKPSRPAPSGTRRPPRPTATATRSSAGARASAPRPAAPRNR</sequence>
<feature type="compositionally biased region" description="Low complexity" evidence="1">
    <location>
        <begin position="149"/>
        <end position="183"/>
    </location>
</feature>
<dbReference type="EMBL" id="JAYGGQ010000014">
    <property type="protein sequence ID" value="MEA5456372.1"/>
    <property type="molecule type" value="Genomic_DNA"/>
</dbReference>
<dbReference type="Proteomes" id="UP001304769">
    <property type="component" value="Unassembled WGS sequence"/>
</dbReference>
<reference evidence="3 4" key="1">
    <citation type="submission" date="2023-12" db="EMBL/GenBank/DDBJ databases">
        <title>Sinomonas terricola sp. nov, isolated from litchi orchard soil in Guangdong, PR China.</title>
        <authorList>
            <person name="Jiaxin W."/>
            <person name="Yang Z."/>
            <person name="Honghui Z."/>
        </authorList>
    </citation>
    <scope>NUCLEOTIDE SEQUENCE [LARGE SCALE GENOMIC DNA]</scope>
    <source>
        <strain evidence="3 4">JGH33</strain>
    </source>
</reference>
<keyword evidence="4" id="KW-1185">Reference proteome</keyword>
<feature type="transmembrane region" description="Helical" evidence="2">
    <location>
        <begin position="108"/>
        <end position="130"/>
    </location>
</feature>
<feature type="transmembrane region" description="Helical" evidence="2">
    <location>
        <begin position="40"/>
        <end position="58"/>
    </location>
</feature>